<evidence type="ECO:0000259" key="7">
    <source>
        <dbReference type="Pfam" id="PF01578"/>
    </source>
</evidence>
<feature type="transmembrane region" description="Helical" evidence="6">
    <location>
        <begin position="461"/>
        <end position="477"/>
    </location>
</feature>
<feature type="transmembrane region" description="Helical" evidence="6">
    <location>
        <begin position="850"/>
        <end position="868"/>
    </location>
</feature>
<dbReference type="EMBL" id="JAANAS010000001">
    <property type="protein sequence ID" value="NGZ88724.1"/>
    <property type="molecule type" value="Genomic_DNA"/>
</dbReference>
<organism evidence="9 10">
    <name type="scientific">Psychroflexus maritimus</name>
    <dbReference type="NCBI Taxonomy" id="2714865"/>
    <lineage>
        <taxon>Bacteria</taxon>
        <taxon>Pseudomonadati</taxon>
        <taxon>Bacteroidota</taxon>
        <taxon>Flavobacteriia</taxon>
        <taxon>Flavobacteriales</taxon>
        <taxon>Flavobacteriaceae</taxon>
        <taxon>Psychroflexus</taxon>
    </lineage>
</organism>
<keyword evidence="10" id="KW-1185">Reference proteome</keyword>
<feature type="transmembrane region" description="Helical" evidence="6">
    <location>
        <begin position="972"/>
        <end position="990"/>
    </location>
</feature>
<evidence type="ECO:0000259" key="8">
    <source>
        <dbReference type="Pfam" id="PF05140"/>
    </source>
</evidence>
<feature type="transmembrane region" description="Helical" evidence="6">
    <location>
        <begin position="418"/>
        <end position="440"/>
    </location>
</feature>
<feature type="transmembrane region" description="Helical" evidence="6">
    <location>
        <begin position="65"/>
        <end position="85"/>
    </location>
</feature>
<evidence type="ECO:0000256" key="2">
    <source>
        <dbReference type="ARBA" id="ARBA00022692"/>
    </source>
</evidence>
<evidence type="ECO:0000313" key="10">
    <source>
        <dbReference type="Proteomes" id="UP000643701"/>
    </source>
</evidence>
<dbReference type="Pfam" id="PF01578">
    <property type="entry name" value="Cytochrom_C_asm"/>
    <property type="match status" value="1"/>
</dbReference>
<keyword evidence="4 6" id="KW-1133">Transmembrane helix</keyword>
<dbReference type="PANTHER" id="PTHR30071">
    <property type="entry name" value="HEME EXPORTER PROTEIN C"/>
    <property type="match status" value="1"/>
</dbReference>
<keyword evidence="5 6" id="KW-0472">Membrane</keyword>
<feature type="domain" description="Cytochrome c assembly protein" evidence="7">
    <location>
        <begin position="821"/>
        <end position="1025"/>
    </location>
</feature>
<comment type="subcellular location">
    <subcellularLocation>
        <location evidence="1">Membrane</location>
        <topology evidence="1">Multi-pass membrane protein</topology>
    </subcellularLocation>
</comment>
<protein>
    <submittedName>
        <fullName evidence="9">Cytochrome c biogenesis protein CcsA</fullName>
    </submittedName>
</protein>
<evidence type="ECO:0000256" key="3">
    <source>
        <dbReference type="ARBA" id="ARBA00022748"/>
    </source>
</evidence>
<keyword evidence="3" id="KW-0201">Cytochrome c-type biogenesis</keyword>
<evidence type="ECO:0000256" key="5">
    <source>
        <dbReference type="ARBA" id="ARBA00023136"/>
    </source>
</evidence>
<sequence>MAVLFVIYAVAMAVGTFVENSYTTLTAKDWIYDAWWFEVIMVFFVINFIGNIFRYKLLSKKRWTTLILHLSFILILVGAWVTRYIGYEGIMPIREGEVADTMLSEKTYLSTFVYGEINEEPKRLRKYHKMRLAPKINNNQKVTTYFDGTPVNFEVVDFIHQAKDDLIEDENGEYYLKIVETASTGQRQDRFLKSGQVANISNVLFAFNKQTDGAVNINGSNATGFTIKSPFEGEYMKMADQSKGMLVADSIQELQLRSLYNIGGMQIVFPEKAIKGKYDIVKEERPSENTPDGVRIKVSSGGESEVVSMLGGKGVLEDLEKVEVGEFEVHLRYGSKELDLPFSIKLNDFIAEKHPGTEDRSQPSYKSYKSKVEVIDGANSYNYDIFMNNVLDHKGYRFFQASFNPDERGTILSVNHDWWGTWITYIGYFLLYFGLMAIMFDKNSRFGELKKKIDKVKKKKAQLTSLFILLFGLSAFAQTPQDSISKVDEIEQEELAEKHSDQEIPRADGEELEKLIRENAVKPAHAKKFGALVIQDYGGRMKPINTYSSQLLRKLRRTKKYAGLNSDQVLISMIENPNNWYPAPIIYLQPKNDSIHKVLGIDKGIKHVALTDFFSADGSYKLSPFLDEAYRAQVPNQFQKDFIKADERVNLLYNTLQGSFLRIFPVPDSPTNRWVSIPEIREEEEEVFFVEKDSVIVNNVFPLYMETLQLAKKNNDYKQPEVLLEIISGFQAKHGFEVIPADYKVKTEILYNEIDLFNQLYKFYLLIGLLMIIAVLIKIFKEKNKLIKYTIFTTKTLLVILFLAHTLGLVARWYISGHAPWSNAYESMIYVAWASMFFGFAFGRKSELTLASTAFVTAIVLWVAHLNWLDPSISTLQPVLDSYWLMIHVAVIVGSYGPFLLGCVIGIVALLLMMATNQSNQKKMKLNIQELTYINEIALTVGLIMLTIGNFLGGQWANESWGRYWGWDPKETWALISIFVYAFVIHMRLVPGLRGLFAFNWASILAFGSILMTYFGVNFYLTGLHSYASGDQIISYQFIIGSILVWFVLGHFAYRKHKQFYKSKANKTASQET</sequence>
<feature type="transmembrane region" description="Helical" evidence="6">
    <location>
        <begin position="933"/>
        <end position="952"/>
    </location>
</feature>
<evidence type="ECO:0000256" key="6">
    <source>
        <dbReference type="SAM" id="Phobius"/>
    </source>
</evidence>
<dbReference type="InterPro" id="IPR002541">
    <property type="entry name" value="Cyt_c_assembly"/>
</dbReference>
<name>A0A967AI07_9FLAO</name>
<feature type="transmembrane region" description="Helical" evidence="6">
    <location>
        <begin position="34"/>
        <end position="53"/>
    </location>
</feature>
<gene>
    <name evidence="9" type="primary">ccsA</name>
    <name evidence="9" type="ORF">G7034_00475</name>
</gene>
<reference evidence="9" key="1">
    <citation type="submission" date="2020-03" db="EMBL/GenBank/DDBJ databases">
        <title>Psychroflexus Maritimus sp. nov., isolate from marine sediment.</title>
        <authorList>
            <person name="Zhong Y.-L."/>
        </authorList>
    </citation>
    <scope>NUCLEOTIDE SEQUENCE</scope>
    <source>
        <strain evidence="9">C1</strain>
    </source>
</reference>
<feature type="domain" description="ResB-like" evidence="8">
    <location>
        <begin position="330"/>
        <end position="407"/>
    </location>
</feature>
<evidence type="ECO:0000256" key="1">
    <source>
        <dbReference type="ARBA" id="ARBA00004141"/>
    </source>
</evidence>
<proteinExistence type="predicted"/>
<dbReference type="AlphaFoldDB" id="A0A967AI07"/>
<dbReference type="InterPro" id="IPR007816">
    <property type="entry name" value="ResB-like_domain"/>
</dbReference>
<dbReference type="PANTHER" id="PTHR30071:SF1">
    <property type="entry name" value="CYTOCHROME B_B6 PROTEIN-RELATED"/>
    <property type="match status" value="1"/>
</dbReference>
<dbReference type="GO" id="GO:0017004">
    <property type="term" value="P:cytochrome complex assembly"/>
    <property type="evidence" value="ECO:0007669"/>
    <property type="project" value="UniProtKB-KW"/>
</dbReference>
<comment type="caution">
    <text evidence="9">The sequence shown here is derived from an EMBL/GenBank/DDBJ whole genome shotgun (WGS) entry which is preliminary data.</text>
</comment>
<evidence type="ECO:0000256" key="4">
    <source>
        <dbReference type="ARBA" id="ARBA00022989"/>
    </source>
</evidence>
<feature type="transmembrane region" description="Helical" evidence="6">
    <location>
        <begin position="1033"/>
        <end position="1054"/>
    </location>
</feature>
<dbReference type="GO" id="GO:0020037">
    <property type="term" value="F:heme binding"/>
    <property type="evidence" value="ECO:0007669"/>
    <property type="project" value="InterPro"/>
</dbReference>
<feature type="transmembrane region" description="Helical" evidence="6">
    <location>
        <begin position="761"/>
        <end position="780"/>
    </location>
</feature>
<dbReference type="Pfam" id="PF05140">
    <property type="entry name" value="ResB"/>
    <property type="match status" value="1"/>
</dbReference>
<dbReference type="InterPro" id="IPR045062">
    <property type="entry name" value="Cyt_c_biogenesis_CcsA/CcmC"/>
</dbReference>
<keyword evidence="2 6" id="KW-0812">Transmembrane</keyword>
<feature type="transmembrane region" description="Helical" evidence="6">
    <location>
        <begin position="792"/>
        <end position="815"/>
    </location>
</feature>
<accession>A0A967AI07</accession>
<feature type="transmembrane region" description="Helical" evidence="6">
    <location>
        <begin position="883"/>
        <end position="912"/>
    </location>
</feature>
<dbReference type="GO" id="GO:0005886">
    <property type="term" value="C:plasma membrane"/>
    <property type="evidence" value="ECO:0007669"/>
    <property type="project" value="TreeGrafter"/>
</dbReference>
<dbReference type="Proteomes" id="UP000643701">
    <property type="component" value="Unassembled WGS sequence"/>
</dbReference>
<feature type="transmembrane region" description="Helical" evidence="6">
    <location>
        <begin position="827"/>
        <end position="843"/>
    </location>
</feature>
<evidence type="ECO:0000313" key="9">
    <source>
        <dbReference type="EMBL" id="NGZ88724.1"/>
    </source>
</evidence>
<feature type="transmembrane region" description="Helical" evidence="6">
    <location>
        <begin position="997"/>
        <end position="1021"/>
    </location>
</feature>